<protein>
    <submittedName>
        <fullName evidence="2">Uncharacterized protein</fullName>
    </submittedName>
</protein>
<feature type="transmembrane region" description="Helical" evidence="1">
    <location>
        <begin position="244"/>
        <end position="264"/>
    </location>
</feature>
<evidence type="ECO:0000256" key="1">
    <source>
        <dbReference type="SAM" id="Phobius"/>
    </source>
</evidence>
<accession>A0A6H5FY86</accession>
<feature type="transmembrane region" description="Helical" evidence="1">
    <location>
        <begin position="487"/>
        <end position="507"/>
    </location>
</feature>
<keyword evidence="1" id="KW-1133">Transmembrane helix</keyword>
<feature type="transmembrane region" description="Helical" evidence="1">
    <location>
        <begin position="170"/>
        <end position="188"/>
    </location>
</feature>
<evidence type="ECO:0000313" key="2">
    <source>
        <dbReference type="EMBL" id="CAA9994550.1"/>
    </source>
</evidence>
<feature type="transmembrane region" description="Helical" evidence="1">
    <location>
        <begin position="200"/>
        <end position="223"/>
    </location>
</feature>
<dbReference type="Proteomes" id="UP000479000">
    <property type="component" value="Unassembled WGS sequence"/>
</dbReference>
<organism evidence="2 3">
    <name type="scientific">Nesidiocoris tenuis</name>
    <dbReference type="NCBI Taxonomy" id="355587"/>
    <lineage>
        <taxon>Eukaryota</taxon>
        <taxon>Metazoa</taxon>
        <taxon>Ecdysozoa</taxon>
        <taxon>Arthropoda</taxon>
        <taxon>Hexapoda</taxon>
        <taxon>Insecta</taxon>
        <taxon>Pterygota</taxon>
        <taxon>Neoptera</taxon>
        <taxon>Paraneoptera</taxon>
        <taxon>Hemiptera</taxon>
        <taxon>Heteroptera</taxon>
        <taxon>Panheteroptera</taxon>
        <taxon>Cimicomorpha</taxon>
        <taxon>Miridae</taxon>
        <taxon>Dicyphina</taxon>
        <taxon>Nesidiocoris</taxon>
    </lineage>
</organism>
<feature type="transmembrane region" description="Helical" evidence="1">
    <location>
        <begin position="593"/>
        <end position="615"/>
    </location>
</feature>
<proteinExistence type="predicted"/>
<feature type="transmembrane region" description="Helical" evidence="1">
    <location>
        <begin position="659"/>
        <end position="680"/>
    </location>
</feature>
<name>A0A6H5FY86_9HEMI</name>
<gene>
    <name evidence="2" type="ORF">NTEN_LOCUS1366</name>
</gene>
<sequence>MMMPMLSMEVLCYNDHNNPSAVNRNRNFPGLNFKQLSQKAKSRHEQQFDTLQHKRHMSQNINFEISYVDCCWTIEPACPNYRLAAERNLIMYLRDSFIQPKIYSLQHKFKSSGAVLMVQNPGEPAAHSGIEGLVYPRIVGGSTSWLLRSYEGYQEHTYTRHQLRMEIKRMRFVEFYQIFPIATLLGLAPCSRNNKLNTFYAIYSVSLHVAYRLFNVLTLTQYIRYSRSASASDASVSIKMGDAMALLLMLLCVGKGACPALHVYNVIKNSDKFLAMISGYKRSDFKHNNYIRAAYVGLLIIPLPLILRQSTNLSKEAVAYAVCGVIDSLNVFNVAMQYCAIIDTVRRKFCCLNNILTAGQCKVASAVDKHNDLISAADNAHKLFENTLLLMSCYLGLDFIVAIFDVIESYSNQCPTIWPVCTSVHGTLCLFTVLLLCKACEDTKSKSAMSLYKASKLNTNSLSPLLFPSTVFGLMPCSPSSFVSNVLVLYSVLLHISYRSTYVWVLYKYIRSYEDMDLPLVGLLSTVCVFKAACPGCHIYRMIIERKKYLDLVSMCYKEDFSNNRYRLIMYAGLVLWPIPLAVRQTIDLGLVTVLYAVGGVFDIVCVFIIAMQYCTFLEIATKRFIAVNLTLHSRTYKLETATRVHNEVLNFTKLIHSLYGRTMLIEICYLGFDFIVAMYDSIQSIRLHSLLLWGVNTFLYSMGCMTTIYIVCYTCERVKKKVMYE</sequence>
<feature type="transmembrane region" description="Helical" evidence="1">
    <location>
        <begin position="568"/>
        <end position="587"/>
    </location>
</feature>
<keyword evidence="3" id="KW-1185">Reference proteome</keyword>
<dbReference type="EMBL" id="CADCXU010001998">
    <property type="protein sequence ID" value="CAA9994550.1"/>
    <property type="molecule type" value="Genomic_DNA"/>
</dbReference>
<feature type="transmembrane region" description="Helical" evidence="1">
    <location>
        <begin position="416"/>
        <end position="437"/>
    </location>
</feature>
<reference evidence="2 3" key="1">
    <citation type="submission" date="2020-02" db="EMBL/GenBank/DDBJ databases">
        <authorList>
            <person name="Ferguson B K."/>
        </authorList>
    </citation>
    <scope>NUCLEOTIDE SEQUENCE [LARGE SCALE GENOMIC DNA]</scope>
</reference>
<feature type="transmembrane region" description="Helical" evidence="1">
    <location>
        <begin position="290"/>
        <end position="307"/>
    </location>
</feature>
<dbReference type="AlphaFoldDB" id="A0A6H5FY86"/>
<feature type="transmembrane region" description="Helical" evidence="1">
    <location>
        <begin position="383"/>
        <end position="404"/>
    </location>
</feature>
<evidence type="ECO:0000313" key="3">
    <source>
        <dbReference type="Proteomes" id="UP000479000"/>
    </source>
</evidence>
<keyword evidence="1" id="KW-0472">Membrane</keyword>
<keyword evidence="1" id="KW-0812">Transmembrane</keyword>
<feature type="transmembrane region" description="Helical" evidence="1">
    <location>
        <begin position="692"/>
        <end position="716"/>
    </location>
</feature>
<dbReference type="OrthoDB" id="8183114at2759"/>